<dbReference type="Pfam" id="PF20700">
    <property type="entry name" value="Mutator"/>
    <property type="match status" value="1"/>
</dbReference>
<evidence type="ECO:0000313" key="2">
    <source>
        <dbReference type="EMBL" id="KAJ7381485.1"/>
    </source>
</evidence>
<organism evidence="2 3">
    <name type="scientific">Desmophyllum pertusum</name>
    <dbReference type="NCBI Taxonomy" id="174260"/>
    <lineage>
        <taxon>Eukaryota</taxon>
        <taxon>Metazoa</taxon>
        <taxon>Cnidaria</taxon>
        <taxon>Anthozoa</taxon>
        <taxon>Hexacorallia</taxon>
        <taxon>Scleractinia</taxon>
        <taxon>Caryophylliina</taxon>
        <taxon>Caryophylliidae</taxon>
        <taxon>Desmophyllum</taxon>
    </lineage>
</organism>
<sequence>MATCGHINPIYLQKTEDDNSAGKRGRKKDSLARRAALGCIHQGLGHSQYEGLMAAMNIKPATENTFKSAEREVGVIIEEKARESCEKWREEEKT</sequence>
<keyword evidence="3" id="KW-1185">Reference proteome</keyword>
<reference evidence="2" key="1">
    <citation type="submission" date="2023-01" db="EMBL/GenBank/DDBJ databases">
        <title>Genome assembly of the deep-sea coral Lophelia pertusa.</title>
        <authorList>
            <person name="Herrera S."/>
            <person name="Cordes E."/>
        </authorList>
    </citation>
    <scope>NUCLEOTIDE SEQUENCE</scope>
    <source>
        <strain evidence="2">USNM1676648</strain>
        <tissue evidence="2">Polyp</tissue>
    </source>
</reference>
<comment type="caution">
    <text evidence="2">The sequence shown here is derived from an EMBL/GenBank/DDBJ whole genome shotgun (WGS) entry which is preliminary data.</text>
</comment>
<dbReference type="OrthoDB" id="7698403at2759"/>
<name>A0A9W9ZHA6_9CNID</name>
<gene>
    <name evidence="2" type="ORF">OS493_001629</name>
</gene>
<protein>
    <recommendedName>
        <fullName evidence="1">Mutator-like transposase domain-containing protein</fullName>
    </recommendedName>
</protein>
<proteinExistence type="predicted"/>
<dbReference type="Proteomes" id="UP001163046">
    <property type="component" value="Unassembled WGS sequence"/>
</dbReference>
<feature type="domain" description="Mutator-like transposase" evidence="1">
    <location>
        <begin position="3"/>
        <end position="93"/>
    </location>
</feature>
<accession>A0A9W9ZHA6</accession>
<evidence type="ECO:0000313" key="3">
    <source>
        <dbReference type="Proteomes" id="UP001163046"/>
    </source>
</evidence>
<dbReference type="InterPro" id="IPR049012">
    <property type="entry name" value="Mutator_transp_dom"/>
</dbReference>
<dbReference type="AlphaFoldDB" id="A0A9W9ZHA6"/>
<dbReference type="EMBL" id="MU826350">
    <property type="protein sequence ID" value="KAJ7381485.1"/>
    <property type="molecule type" value="Genomic_DNA"/>
</dbReference>
<evidence type="ECO:0000259" key="1">
    <source>
        <dbReference type="Pfam" id="PF20700"/>
    </source>
</evidence>